<dbReference type="SUPFAM" id="SSF48452">
    <property type="entry name" value="TPR-like"/>
    <property type="match status" value="1"/>
</dbReference>
<evidence type="ECO:0000256" key="4">
    <source>
        <dbReference type="SAM" id="MobiDB-lite"/>
    </source>
</evidence>
<feature type="repeat" description="TPR" evidence="3">
    <location>
        <begin position="171"/>
        <end position="204"/>
    </location>
</feature>
<organism evidence="5 6">
    <name type="scientific">Carpediemonas membranifera</name>
    <dbReference type="NCBI Taxonomy" id="201153"/>
    <lineage>
        <taxon>Eukaryota</taxon>
        <taxon>Metamonada</taxon>
        <taxon>Carpediemonas-like organisms</taxon>
        <taxon>Carpediemonas</taxon>
    </lineage>
</organism>
<keyword evidence="1" id="KW-0677">Repeat</keyword>
<feature type="region of interest" description="Disordered" evidence="4">
    <location>
        <begin position="292"/>
        <end position="366"/>
    </location>
</feature>
<feature type="repeat" description="TPR" evidence="3">
    <location>
        <begin position="46"/>
        <end position="79"/>
    </location>
</feature>
<dbReference type="PANTHER" id="PTHR45641:SF19">
    <property type="entry name" value="NEPHROCYSTIN-3"/>
    <property type="match status" value="1"/>
</dbReference>
<dbReference type="PANTHER" id="PTHR45641">
    <property type="entry name" value="TETRATRICOPEPTIDE REPEAT PROTEIN (AFU_ORTHOLOGUE AFUA_6G03870)"/>
    <property type="match status" value="1"/>
</dbReference>
<evidence type="ECO:0000256" key="3">
    <source>
        <dbReference type="PROSITE-ProRule" id="PRU00339"/>
    </source>
</evidence>
<dbReference type="AlphaFoldDB" id="A0A8J6BUB3"/>
<proteinExistence type="predicted"/>
<evidence type="ECO:0000313" key="5">
    <source>
        <dbReference type="EMBL" id="KAG9390171.1"/>
    </source>
</evidence>
<dbReference type="InterPro" id="IPR011990">
    <property type="entry name" value="TPR-like_helical_dom_sf"/>
</dbReference>
<evidence type="ECO:0000313" key="6">
    <source>
        <dbReference type="Proteomes" id="UP000717585"/>
    </source>
</evidence>
<protein>
    <recommendedName>
        <fullName evidence="7">Kinesin light chain</fullName>
    </recommendedName>
</protein>
<dbReference type="SMART" id="SM00028">
    <property type="entry name" value="TPR"/>
    <property type="match status" value="5"/>
</dbReference>
<evidence type="ECO:0000256" key="1">
    <source>
        <dbReference type="ARBA" id="ARBA00022737"/>
    </source>
</evidence>
<dbReference type="Gene3D" id="1.25.40.10">
    <property type="entry name" value="Tetratricopeptide repeat domain"/>
    <property type="match status" value="1"/>
</dbReference>
<dbReference type="Pfam" id="PF13374">
    <property type="entry name" value="TPR_10"/>
    <property type="match status" value="1"/>
</dbReference>
<evidence type="ECO:0000256" key="2">
    <source>
        <dbReference type="ARBA" id="ARBA00022803"/>
    </source>
</evidence>
<keyword evidence="2 3" id="KW-0802">TPR repeat</keyword>
<comment type="caution">
    <text evidence="5">The sequence shown here is derived from an EMBL/GenBank/DDBJ whole genome shotgun (WGS) entry which is preliminary data.</text>
</comment>
<sequence length="366" mass="40371">MLSAEDLYANALKLCGDGDYSTAADKLHSAIEQYLGSKKEDPTFLANIWLLLGVASMEITHYSESLDAFKESLRLVERTYGRSHPATVSVYVNLALLHMRQDKNYEAATLLGKAEQMCSSVRGADRLALADVLHNQGCIEDKAGRLQEAMALYSRSSMIRKKLLGDHPLLATTLVNMGQICRDQLKYSEAIEHHQRALSIREAALGPDHEDVAESCYCLACVYLSVNKVSLATKMCRRALDSRSARLPAADPRVREAARLSQHLEFLQGSSSRSKRGTPRPASATMITAAMRYGPAQMSTPVRTRSAGSHTTPARPRSAPRSRSLPTGSFSMRSRSQTGRPQTPSLQQTSAPVPFSVMVRRRDFRT</sequence>
<dbReference type="Proteomes" id="UP000717585">
    <property type="component" value="Unassembled WGS sequence"/>
</dbReference>
<feature type="compositionally biased region" description="Low complexity" evidence="4">
    <location>
        <begin position="313"/>
        <end position="324"/>
    </location>
</feature>
<dbReference type="EMBL" id="JAHDYR010000066">
    <property type="protein sequence ID" value="KAG9390171.1"/>
    <property type="molecule type" value="Genomic_DNA"/>
</dbReference>
<accession>A0A8J6BUB3</accession>
<reference evidence="5" key="1">
    <citation type="submission" date="2021-05" db="EMBL/GenBank/DDBJ databases">
        <title>A free-living protist that lacks canonical eukaryotic 1 DNA replication and segregation systems.</title>
        <authorList>
            <person name="Salas-Leiva D.E."/>
            <person name="Tromer E.C."/>
            <person name="Curtis B.A."/>
            <person name="Jerlstrom-Hultqvist J."/>
            <person name="Kolisko M."/>
            <person name="Yi Z."/>
            <person name="Salas-Leiva J.S."/>
            <person name="Gallot-Lavallee L."/>
            <person name="Kops G.J.P.L."/>
            <person name="Archibald J.M."/>
            <person name="Simpson A.G.B."/>
            <person name="Roger A.J."/>
        </authorList>
    </citation>
    <scope>NUCLEOTIDE SEQUENCE</scope>
    <source>
        <strain evidence="5">BICM</strain>
    </source>
</reference>
<gene>
    <name evidence="5" type="ORF">J8273_8211</name>
</gene>
<dbReference type="Pfam" id="PF13424">
    <property type="entry name" value="TPR_12"/>
    <property type="match status" value="2"/>
</dbReference>
<name>A0A8J6BUB3_9EUKA</name>
<evidence type="ECO:0008006" key="7">
    <source>
        <dbReference type="Google" id="ProtNLM"/>
    </source>
</evidence>
<dbReference type="InterPro" id="IPR019734">
    <property type="entry name" value="TPR_rpt"/>
</dbReference>
<dbReference type="OrthoDB" id="2017782at2759"/>
<keyword evidence="6" id="KW-1185">Reference proteome</keyword>
<feature type="compositionally biased region" description="Polar residues" evidence="4">
    <location>
        <begin position="297"/>
        <end position="312"/>
    </location>
</feature>
<feature type="compositionally biased region" description="Polar residues" evidence="4">
    <location>
        <begin position="325"/>
        <end position="351"/>
    </location>
</feature>
<dbReference type="PROSITE" id="PS50005">
    <property type="entry name" value="TPR"/>
    <property type="match status" value="2"/>
</dbReference>